<dbReference type="GeneID" id="26248482"/>
<dbReference type="Proteomes" id="UP000054337">
    <property type="component" value="Unassembled WGS sequence"/>
</dbReference>
<keyword evidence="2" id="KW-1185">Reference proteome</keyword>
<accession>W7EIC0</accession>
<proteinExistence type="predicted"/>
<name>W7EIC0_BIPV3</name>
<evidence type="ECO:0000313" key="2">
    <source>
        <dbReference type="Proteomes" id="UP000054337"/>
    </source>
</evidence>
<protein>
    <submittedName>
        <fullName evidence="1">Uncharacterized protein</fullName>
    </submittedName>
</protein>
<dbReference type="HOGENOM" id="CLU_2996223_0_0_1"/>
<sequence>MKVSHAWYVIDVPPSGMQVAANELLERRLRFDLLPWTGFGNFDSCSVPMCWIRNIYQ</sequence>
<evidence type="ECO:0000313" key="1">
    <source>
        <dbReference type="EMBL" id="EUN25525.1"/>
    </source>
</evidence>
<gene>
    <name evidence="1" type="ORF">COCVIDRAFT_103062</name>
</gene>
<organism evidence="1 2">
    <name type="scientific">Bipolaris victoriae (strain FI3)</name>
    <name type="common">Victoria blight of oats agent</name>
    <name type="synonym">Cochliobolus victoriae</name>
    <dbReference type="NCBI Taxonomy" id="930091"/>
    <lineage>
        <taxon>Eukaryota</taxon>
        <taxon>Fungi</taxon>
        <taxon>Dikarya</taxon>
        <taxon>Ascomycota</taxon>
        <taxon>Pezizomycotina</taxon>
        <taxon>Dothideomycetes</taxon>
        <taxon>Pleosporomycetidae</taxon>
        <taxon>Pleosporales</taxon>
        <taxon>Pleosporineae</taxon>
        <taxon>Pleosporaceae</taxon>
        <taxon>Bipolaris</taxon>
    </lineage>
</organism>
<reference evidence="1 2" key="1">
    <citation type="journal article" date="2013" name="PLoS Genet.">
        <title>Comparative genome structure, secondary metabolite, and effector coding capacity across Cochliobolus pathogens.</title>
        <authorList>
            <person name="Condon B.J."/>
            <person name="Leng Y."/>
            <person name="Wu D."/>
            <person name="Bushley K.E."/>
            <person name="Ohm R.A."/>
            <person name="Otillar R."/>
            <person name="Martin J."/>
            <person name="Schackwitz W."/>
            <person name="Grimwood J."/>
            <person name="MohdZainudin N."/>
            <person name="Xue C."/>
            <person name="Wang R."/>
            <person name="Manning V.A."/>
            <person name="Dhillon B."/>
            <person name="Tu Z.J."/>
            <person name="Steffenson B.J."/>
            <person name="Salamov A."/>
            <person name="Sun H."/>
            <person name="Lowry S."/>
            <person name="LaButti K."/>
            <person name="Han J."/>
            <person name="Copeland A."/>
            <person name="Lindquist E."/>
            <person name="Barry K."/>
            <person name="Schmutz J."/>
            <person name="Baker S.E."/>
            <person name="Ciuffetti L.M."/>
            <person name="Grigoriev I.V."/>
            <person name="Zhong S."/>
            <person name="Turgeon B.G."/>
        </authorList>
    </citation>
    <scope>NUCLEOTIDE SEQUENCE [LARGE SCALE GENOMIC DNA]</scope>
    <source>
        <strain evidence="1 2">FI3</strain>
    </source>
</reference>
<dbReference type="RefSeq" id="XP_014555108.1">
    <property type="nucleotide sequence ID" value="XM_014699622.1"/>
</dbReference>
<dbReference type="AlphaFoldDB" id="W7EIC0"/>
<dbReference type="EMBL" id="KI968750">
    <property type="protein sequence ID" value="EUN25525.1"/>
    <property type="molecule type" value="Genomic_DNA"/>
</dbReference>